<feature type="chain" id="PRO_5022001167" evidence="2">
    <location>
        <begin position="24"/>
        <end position="333"/>
    </location>
</feature>
<keyword evidence="5" id="KW-1185">Reference proteome</keyword>
<dbReference type="Pfam" id="PF01497">
    <property type="entry name" value="Peripla_BP_2"/>
    <property type="match status" value="1"/>
</dbReference>
<name>A0A554S816_9ACTN</name>
<dbReference type="EMBL" id="VLNT01000008">
    <property type="protein sequence ID" value="TSD62476.1"/>
    <property type="molecule type" value="Genomic_DNA"/>
</dbReference>
<evidence type="ECO:0000256" key="2">
    <source>
        <dbReference type="SAM" id="SignalP"/>
    </source>
</evidence>
<evidence type="ECO:0000256" key="1">
    <source>
        <dbReference type="ARBA" id="ARBA00008814"/>
    </source>
</evidence>
<evidence type="ECO:0000313" key="5">
    <source>
        <dbReference type="Proteomes" id="UP000316988"/>
    </source>
</evidence>
<proteinExistence type="inferred from homology"/>
<dbReference type="PANTHER" id="PTHR30535:SF7">
    <property type="entry name" value="IRON(III) DICITRATE-BINDING PROTEIN"/>
    <property type="match status" value="1"/>
</dbReference>
<feature type="domain" description="Fe/B12 periplasmic-binding" evidence="3">
    <location>
        <begin position="54"/>
        <end position="333"/>
    </location>
</feature>
<dbReference type="PROSITE" id="PS50983">
    <property type="entry name" value="FE_B12_PBP"/>
    <property type="match status" value="1"/>
</dbReference>
<dbReference type="OrthoDB" id="9797850at2"/>
<evidence type="ECO:0000313" key="4">
    <source>
        <dbReference type="EMBL" id="TSD62476.1"/>
    </source>
</evidence>
<dbReference type="RefSeq" id="WP_143913587.1">
    <property type="nucleotide sequence ID" value="NZ_VLNT01000008.1"/>
</dbReference>
<dbReference type="AlphaFoldDB" id="A0A554S816"/>
<dbReference type="SUPFAM" id="SSF53807">
    <property type="entry name" value="Helical backbone' metal receptor"/>
    <property type="match status" value="1"/>
</dbReference>
<sequence length="333" mass="36089">MRTRSFVAGVSALGLLAACGSTTDTTDAGTSAEGYPIVVENCDREVTIESPVERAVVINQPATELVLSLGLADRIEAVGVSDSQVIEDVKEDFEKVDKFDEEFPALERVLDVEPDLVYSTFAYTFTSEGIGDQERFDELGVPTYQSPSECGGQDAEQTSELSLDDLYDEIADVAELFDVQDAGDELTTELRDRAEAATEDLGAEDVSLAWWYSSTRTPYMAGCCGAPGLMTRAVGATNAFEDQRQLWPEIGWESILDRDPDVLVLADLERGDDGDSAEAKIAFLESDPVASRLTAVKERRYIILGGTTMDPSIRNVDGIEQIAEGLRDLGLVG</sequence>
<dbReference type="InterPro" id="IPR002491">
    <property type="entry name" value="ABC_transptr_periplasmic_BD"/>
</dbReference>
<dbReference type="InterPro" id="IPR050902">
    <property type="entry name" value="ABC_Transporter_SBP"/>
</dbReference>
<gene>
    <name evidence="4" type="ORF">FNM00_10990</name>
</gene>
<reference evidence="4 5" key="1">
    <citation type="submission" date="2019-07" db="EMBL/GenBank/DDBJ databases">
        <authorList>
            <person name="Zhao L.H."/>
        </authorList>
    </citation>
    <scope>NUCLEOTIDE SEQUENCE [LARGE SCALE GENOMIC DNA]</scope>
    <source>
        <strain evidence="4 5">Co35</strain>
    </source>
</reference>
<comment type="caution">
    <text evidence="4">The sequence shown here is derived from an EMBL/GenBank/DDBJ whole genome shotgun (WGS) entry which is preliminary data.</text>
</comment>
<dbReference type="Proteomes" id="UP000316988">
    <property type="component" value="Unassembled WGS sequence"/>
</dbReference>
<feature type="signal peptide" evidence="2">
    <location>
        <begin position="1"/>
        <end position="23"/>
    </location>
</feature>
<keyword evidence="2" id="KW-0732">Signal</keyword>
<protein>
    <submittedName>
        <fullName evidence="4">ABC transporter substrate-binding protein</fullName>
    </submittedName>
</protein>
<evidence type="ECO:0000259" key="3">
    <source>
        <dbReference type="PROSITE" id="PS50983"/>
    </source>
</evidence>
<dbReference type="PANTHER" id="PTHR30535">
    <property type="entry name" value="VITAMIN B12-BINDING PROTEIN"/>
    <property type="match status" value="1"/>
</dbReference>
<comment type="similarity">
    <text evidence="1">Belongs to the bacterial solute-binding protein 8 family.</text>
</comment>
<dbReference type="PROSITE" id="PS51257">
    <property type="entry name" value="PROKAR_LIPOPROTEIN"/>
    <property type="match status" value="1"/>
</dbReference>
<organism evidence="4 5">
    <name type="scientific">Aeromicrobium piscarium</name>
    <dbReference type="NCBI Taxonomy" id="2590901"/>
    <lineage>
        <taxon>Bacteria</taxon>
        <taxon>Bacillati</taxon>
        <taxon>Actinomycetota</taxon>
        <taxon>Actinomycetes</taxon>
        <taxon>Propionibacteriales</taxon>
        <taxon>Nocardioidaceae</taxon>
        <taxon>Aeromicrobium</taxon>
    </lineage>
</organism>
<accession>A0A554S816</accession>
<dbReference type="Gene3D" id="3.40.50.1980">
    <property type="entry name" value="Nitrogenase molybdenum iron protein domain"/>
    <property type="match status" value="2"/>
</dbReference>